<dbReference type="AlphaFoldDB" id="A0A091BGX1"/>
<evidence type="ECO:0000313" key="4">
    <source>
        <dbReference type="Proteomes" id="UP000029385"/>
    </source>
</evidence>
<dbReference type="eggNOG" id="ENOG50339YA">
    <property type="taxonomic scope" value="Bacteria"/>
</dbReference>
<dbReference type="Pfam" id="PF13511">
    <property type="entry name" value="DUF4124"/>
    <property type="match status" value="1"/>
</dbReference>
<evidence type="ECO:0000259" key="2">
    <source>
        <dbReference type="Pfam" id="PF13511"/>
    </source>
</evidence>
<dbReference type="InterPro" id="IPR025392">
    <property type="entry name" value="DUF4124"/>
</dbReference>
<feature type="signal peptide" evidence="1">
    <location>
        <begin position="1"/>
        <end position="21"/>
    </location>
</feature>
<evidence type="ECO:0000313" key="3">
    <source>
        <dbReference type="EMBL" id="KFN43625.1"/>
    </source>
</evidence>
<sequence>MSRPTLLAIALLVALPLLASAEDRVYKWTDANGVVHYTQIEPDKVRSQARDIKVHTPEVAPPKPTPEDTACLRAKLSLDLLAKGTALVIDKDGDGQTERMTDEDRAAAKDLAERQVAAFCKTP</sequence>
<dbReference type="Proteomes" id="UP000029385">
    <property type="component" value="Unassembled WGS sequence"/>
</dbReference>
<dbReference type="OrthoDB" id="7068596at2"/>
<comment type="caution">
    <text evidence="3">The sequence shown here is derived from an EMBL/GenBank/DDBJ whole genome shotgun (WGS) entry which is preliminary data.</text>
</comment>
<proteinExistence type="predicted"/>
<feature type="domain" description="DUF4124" evidence="2">
    <location>
        <begin position="11"/>
        <end position="66"/>
    </location>
</feature>
<keyword evidence="1" id="KW-0732">Signal</keyword>
<keyword evidence="4" id="KW-1185">Reference proteome</keyword>
<gene>
    <name evidence="3" type="ORF">N789_10135</name>
</gene>
<feature type="chain" id="PRO_5001869845" description="DUF4124 domain-containing protein" evidence="1">
    <location>
        <begin position="22"/>
        <end position="123"/>
    </location>
</feature>
<dbReference type="STRING" id="1121015.GCA_000420545_00839"/>
<dbReference type="RefSeq" id="WP_022968489.1">
    <property type="nucleotide sequence ID" value="NZ_ATVD01000001.1"/>
</dbReference>
<dbReference type="EMBL" id="AVCI01000005">
    <property type="protein sequence ID" value="KFN43625.1"/>
    <property type="molecule type" value="Genomic_DNA"/>
</dbReference>
<evidence type="ECO:0000256" key="1">
    <source>
        <dbReference type="SAM" id="SignalP"/>
    </source>
</evidence>
<organism evidence="3 4">
    <name type="scientific">Arenimonas oryziterrae DSM 21050 = YC6267</name>
    <dbReference type="NCBI Taxonomy" id="1121015"/>
    <lineage>
        <taxon>Bacteria</taxon>
        <taxon>Pseudomonadati</taxon>
        <taxon>Pseudomonadota</taxon>
        <taxon>Gammaproteobacteria</taxon>
        <taxon>Lysobacterales</taxon>
        <taxon>Lysobacteraceae</taxon>
        <taxon>Arenimonas</taxon>
    </lineage>
</organism>
<name>A0A091BGX1_9GAMM</name>
<reference evidence="3 4" key="1">
    <citation type="submission" date="2013-09" db="EMBL/GenBank/DDBJ databases">
        <title>Genome sequencing of Arenimonas oryziterrae.</title>
        <authorList>
            <person name="Chen F."/>
            <person name="Wang G."/>
        </authorList>
    </citation>
    <scope>NUCLEOTIDE SEQUENCE [LARGE SCALE GENOMIC DNA]</scope>
    <source>
        <strain evidence="3 4">YC6267</strain>
    </source>
</reference>
<dbReference type="PATRIC" id="fig|1121015.4.peg.1513"/>
<protein>
    <recommendedName>
        <fullName evidence="2">DUF4124 domain-containing protein</fullName>
    </recommendedName>
</protein>
<accession>A0A091BGX1</accession>